<keyword evidence="6 8" id="KW-0460">Magnesium</keyword>
<dbReference type="EC" id="2.7.7.8" evidence="8"/>
<dbReference type="InterPro" id="IPR036456">
    <property type="entry name" value="PNPase_PH_RNA-bd_sf"/>
</dbReference>
<evidence type="ECO:0000256" key="5">
    <source>
        <dbReference type="ARBA" id="ARBA00022723"/>
    </source>
</evidence>
<dbReference type="InterPro" id="IPR027408">
    <property type="entry name" value="PNPase/RNase_PH_dom_sf"/>
</dbReference>
<dbReference type="Pfam" id="PF01138">
    <property type="entry name" value="RNase_PH"/>
    <property type="match status" value="2"/>
</dbReference>
<comment type="similarity">
    <text evidence="1 8">Belongs to the polyribonucleotide nucleotidyltransferase family.</text>
</comment>
<dbReference type="InterPro" id="IPR004087">
    <property type="entry name" value="KH_dom"/>
</dbReference>
<dbReference type="CDD" id="cd04472">
    <property type="entry name" value="S1_PNPase"/>
    <property type="match status" value="1"/>
</dbReference>
<evidence type="ECO:0000256" key="4">
    <source>
        <dbReference type="ARBA" id="ARBA00022695"/>
    </source>
</evidence>
<dbReference type="Gene3D" id="2.40.50.140">
    <property type="entry name" value="Nucleic acid-binding proteins"/>
    <property type="match status" value="1"/>
</dbReference>
<dbReference type="SUPFAM" id="SSF54791">
    <property type="entry name" value="Eukaryotic type KH-domain (KH-domain type I)"/>
    <property type="match status" value="1"/>
</dbReference>
<dbReference type="PANTHER" id="PTHR11252">
    <property type="entry name" value="POLYRIBONUCLEOTIDE NUCLEOTIDYLTRANSFERASE"/>
    <property type="match status" value="1"/>
</dbReference>
<dbReference type="HAMAP" id="MF_01595">
    <property type="entry name" value="PNPase"/>
    <property type="match status" value="1"/>
</dbReference>
<dbReference type="InterPro" id="IPR001247">
    <property type="entry name" value="ExoRNase_PH_dom1"/>
</dbReference>
<comment type="function">
    <text evidence="8">Involved in mRNA degradation. Catalyzes the phosphorolysis of single-stranded polyribonucleotides processively in the 3'- to 5'-direction.</text>
</comment>
<evidence type="ECO:0000313" key="12">
    <source>
        <dbReference type="Proteomes" id="UP000228921"/>
    </source>
</evidence>
<dbReference type="GO" id="GO:0005829">
    <property type="term" value="C:cytosol"/>
    <property type="evidence" value="ECO:0007669"/>
    <property type="project" value="TreeGrafter"/>
</dbReference>
<dbReference type="GO" id="GO:0006402">
    <property type="term" value="P:mRNA catabolic process"/>
    <property type="evidence" value="ECO:0007669"/>
    <property type="project" value="UniProtKB-UniRule"/>
</dbReference>
<dbReference type="InterPro" id="IPR015848">
    <property type="entry name" value="PNPase_PH_RNA-bd_bac/org-type"/>
</dbReference>
<feature type="binding site" evidence="8">
    <location>
        <position position="504"/>
    </location>
    <ligand>
        <name>Mg(2+)</name>
        <dbReference type="ChEBI" id="CHEBI:18420"/>
    </ligand>
</feature>
<evidence type="ECO:0000256" key="7">
    <source>
        <dbReference type="ARBA" id="ARBA00022884"/>
    </source>
</evidence>
<reference evidence="11 12" key="1">
    <citation type="submission" date="2017-11" db="EMBL/GenBank/DDBJ databases">
        <title>Evolution of Phototrophy in the Chloroflexi Phylum Driven by Horizontal Gene Transfer.</title>
        <authorList>
            <person name="Ward L.M."/>
            <person name="Hemp J."/>
            <person name="Shih P.M."/>
            <person name="Mcglynn S.E."/>
            <person name="Fischer W."/>
        </authorList>
    </citation>
    <scope>NUCLEOTIDE SEQUENCE [LARGE SCALE GENOMIC DNA]</scope>
    <source>
        <strain evidence="11">CP2_2F</strain>
    </source>
</reference>
<evidence type="ECO:0000256" key="9">
    <source>
        <dbReference type="SAM" id="MobiDB-lite"/>
    </source>
</evidence>
<dbReference type="InterPro" id="IPR003029">
    <property type="entry name" value="S1_domain"/>
</dbReference>
<dbReference type="Pfam" id="PF00013">
    <property type="entry name" value="KH_1"/>
    <property type="match status" value="1"/>
</dbReference>
<dbReference type="Gene3D" id="3.30.230.70">
    <property type="entry name" value="GHMP Kinase, N-terminal domain"/>
    <property type="match status" value="2"/>
</dbReference>
<evidence type="ECO:0000256" key="6">
    <source>
        <dbReference type="ARBA" id="ARBA00022842"/>
    </source>
</evidence>
<dbReference type="Pfam" id="PF00575">
    <property type="entry name" value="S1"/>
    <property type="match status" value="1"/>
</dbReference>
<keyword evidence="5 8" id="KW-0479">Metal-binding</keyword>
<evidence type="ECO:0000256" key="1">
    <source>
        <dbReference type="ARBA" id="ARBA00007404"/>
    </source>
</evidence>
<dbReference type="EMBL" id="PGTK01000010">
    <property type="protein sequence ID" value="PJF30445.1"/>
    <property type="molecule type" value="Genomic_DNA"/>
</dbReference>
<dbReference type="PROSITE" id="PS50126">
    <property type="entry name" value="S1"/>
    <property type="match status" value="1"/>
</dbReference>
<accession>A0A2M8NYS1</accession>
<proteinExistence type="inferred from homology"/>
<dbReference type="CDD" id="cd11364">
    <property type="entry name" value="RNase_PH_PNPase_2"/>
    <property type="match status" value="1"/>
</dbReference>
<dbReference type="AlphaFoldDB" id="A0A2M8NYS1"/>
<dbReference type="InterPro" id="IPR036612">
    <property type="entry name" value="KH_dom_type_1_sf"/>
</dbReference>
<keyword evidence="2 8" id="KW-0963">Cytoplasm</keyword>
<dbReference type="PROSITE" id="PS50084">
    <property type="entry name" value="KH_TYPE_1"/>
    <property type="match status" value="1"/>
</dbReference>
<comment type="cofactor">
    <cofactor evidence="8">
        <name>Mg(2+)</name>
        <dbReference type="ChEBI" id="CHEBI:18420"/>
    </cofactor>
</comment>
<dbReference type="NCBIfam" id="TIGR03591">
    <property type="entry name" value="polynuc_phos"/>
    <property type="match status" value="1"/>
</dbReference>
<evidence type="ECO:0000256" key="3">
    <source>
        <dbReference type="ARBA" id="ARBA00022679"/>
    </source>
</evidence>
<dbReference type="GO" id="GO:0003723">
    <property type="term" value="F:RNA binding"/>
    <property type="evidence" value="ECO:0007669"/>
    <property type="project" value="UniProtKB-UniRule"/>
</dbReference>
<dbReference type="PANTHER" id="PTHR11252:SF0">
    <property type="entry name" value="POLYRIBONUCLEOTIDE NUCLEOTIDYLTRANSFERASE 1, MITOCHONDRIAL"/>
    <property type="match status" value="1"/>
</dbReference>
<gene>
    <name evidence="8" type="primary">pnp</name>
    <name evidence="11" type="ORF">CUN51_07950</name>
</gene>
<comment type="caution">
    <text evidence="11">The sequence shown here is derived from an EMBL/GenBank/DDBJ whole genome shotgun (WGS) entry which is preliminary data.</text>
</comment>
<dbReference type="InterPro" id="IPR020568">
    <property type="entry name" value="Ribosomal_Su5_D2-typ_SF"/>
</dbReference>
<dbReference type="SUPFAM" id="SSF46915">
    <property type="entry name" value="Polynucleotide phosphorylase/guanosine pentaphosphate synthase (PNPase/GPSI), domain 3"/>
    <property type="match status" value="1"/>
</dbReference>
<dbReference type="GO" id="GO:0000287">
    <property type="term" value="F:magnesium ion binding"/>
    <property type="evidence" value="ECO:0007669"/>
    <property type="project" value="UniProtKB-UniRule"/>
</dbReference>
<dbReference type="SUPFAM" id="SSF55666">
    <property type="entry name" value="Ribonuclease PH domain 2-like"/>
    <property type="match status" value="2"/>
</dbReference>
<dbReference type="FunFam" id="3.30.1370.10:FF:000001">
    <property type="entry name" value="Polyribonucleotide nucleotidyltransferase"/>
    <property type="match status" value="1"/>
</dbReference>
<keyword evidence="4 8" id="KW-0548">Nucleotidyltransferase</keyword>
<dbReference type="GO" id="GO:0006396">
    <property type="term" value="P:RNA processing"/>
    <property type="evidence" value="ECO:0007669"/>
    <property type="project" value="InterPro"/>
</dbReference>
<dbReference type="FunFam" id="3.30.230.70:FF:000002">
    <property type="entry name" value="Polyribonucleotide nucleotidyltransferase"/>
    <property type="match status" value="1"/>
</dbReference>
<dbReference type="Pfam" id="PF03726">
    <property type="entry name" value="PNPase"/>
    <property type="match status" value="1"/>
</dbReference>
<keyword evidence="3 8" id="KW-0808">Transferase</keyword>
<feature type="domain" description="S1 motif" evidence="10">
    <location>
        <begin position="634"/>
        <end position="702"/>
    </location>
</feature>
<dbReference type="Gene3D" id="3.30.1370.10">
    <property type="entry name" value="K Homology domain, type 1"/>
    <property type="match status" value="1"/>
</dbReference>
<dbReference type="InterPro" id="IPR004088">
    <property type="entry name" value="KH_dom_type_1"/>
</dbReference>
<keyword evidence="7 8" id="KW-0694">RNA-binding</keyword>
<dbReference type="SMART" id="SM00316">
    <property type="entry name" value="S1"/>
    <property type="match status" value="1"/>
</dbReference>
<evidence type="ECO:0000259" key="10">
    <source>
        <dbReference type="PROSITE" id="PS50126"/>
    </source>
</evidence>
<dbReference type="FunFam" id="2.40.50.140:FF:000189">
    <property type="entry name" value="Polyribonucleotide nucleotidyltransferase, putative"/>
    <property type="match status" value="1"/>
</dbReference>
<protein>
    <recommendedName>
        <fullName evidence="8">Polyribonucleotide nucleotidyltransferase</fullName>
        <ecNumber evidence="8">2.7.7.8</ecNumber>
    </recommendedName>
    <alternativeName>
        <fullName evidence="8">Polynucleotide phosphorylase</fullName>
        <shortName evidence="8">PNPase</shortName>
    </alternativeName>
</protein>
<organism evidence="11 12">
    <name type="scientific">Candidatus Thermofonsia Clade 1 bacterium</name>
    <dbReference type="NCBI Taxonomy" id="2364210"/>
    <lineage>
        <taxon>Bacteria</taxon>
        <taxon>Bacillati</taxon>
        <taxon>Chloroflexota</taxon>
        <taxon>Candidatus Thermofontia</taxon>
        <taxon>Candidatus Thermofonsia Clade 1</taxon>
    </lineage>
</organism>
<evidence type="ECO:0000313" key="11">
    <source>
        <dbReference type="EMBL" id="PJF30445.1"/>
    </source>
</evidence>
<dbReference type="NCBIfam" id="NF008805">
    <property type="entry name" value="PRK11824.1"/>
    <property type="match status" value="1"/>
</dbReference>
<dbReference type="CDD" id="cd02393">
    <property type="entry name" value="KH-I_PNPase"/>
    <property type="match status" value="1"/>
</dbReference>
<dbReference type="SUPFAM" id="SSF54211">
    <property type="entry name" value="Ribosomal protein S5 domain 2-like"/>
    <property type="match status" value="2"/>
</dbReference>
<sequence>MSNGELVASHRFTAMLGKEEVIIETGKFAMQAGGAVTVRLGDTVILATATMSKNVREGVDFFPLTVEYEERLYAAGRIPGSFFRREGRPAEQAILTSRVTDRPLRPLFPKDLRNEVQIIITALSHDQEHATDMLCIIGASAALMISNIPWDGPVGAVRIGLIDGELVVNPSFSQMVNSDLDLRVAGTKDAIIMVECGANEVDEATVVRALSLAHQAMQPVIALQEEMRAKVGKPKSEYVPAKPNTELMERVRTRAASQIANIIAQYTDRDSRAAELGDLRDELVAEYSTPLEAAAEAGAFSPQEIMASYEDVVAEEVRRRILDEGIRPDGRKPDEIRPLYAEVGLLPRVHGSGLFQRGLTQVLSVATLGTPGDVQQLDGLDPEDEKRYMHHYNMPPFASGETTALRGPKRREIGHGALAETALRYVIPDEDVFPYTVRVVSEVLSSNGSTSMASVCASTLALMDAGVPIRAPVAGIAMGLISDGERYVILTDIQGLEDHIGDMDFKVAGTAKGITALQMDLKIKGVSDAMMGEALEQARKARLKILEVMTAVISEPRKQLSRYAPRMLVTKIDVDKIGALIGPGGKNVRGLQDKYKVKIDIQEDGTVYISSEVGANAEKVLEIVQSMTEEAVPGSIYTGRVTRIEPYGAFVEFLPNKEGLVHISQLSDRRIENIEDEVSVGDELMVMVTSIDPTGKVRLSRQAVLEGWTLEEARERDRGARPSGGSGGGRSASSERGGRGGGPERGERGGRGGGHGGRR</sequence>
<dbReference type="InterPro" id="IPR036345">
    <property type="entry name" value="ExoRNase_PH_dom2_sf"/>
</dbReference>
<feature type="region of interest" description="Disordered" evidence="9">
    <location>
        <begin position="712"/>
        <end position="759"/>
    </location>
</feature>
<dbReference type="SUPFAM" id="SSF50249">
    <property type="entry name" value="Nucleic acid-binding proteins"/>
    <property type="match status" value="1"/>
</dbReference>
<dbReference type="Proteomes" id="UP000228921">
    <property type="component" value="Unassembled WGS sequence"/>
</dbReference>
<comment type="subcellular location">
    <subcellularLocation>
        <location evidence="8">Cytoplasm</location>
    </subcellularLocation>
</comment>
<dbReference type="GO" id="GO:0004654">
    <property type="term" value="F:polyribonucleotide nucleotidyltransferase activity"/>
    <property type="evidence" value="ECO:0007669"/>
    <property type="project" value="UniProtKB-UniRule"/>
</dbReference>
<dbReference type="PIRSF" id="PIRSF005499">
    <property type="entry name" value="PNPase"/>
    <property type="match status" value="1"/>
</dbReference>
<dbReference type="GO" id="GO:0000175">
    <property type="term" value="F:3'-5'-RNA exonuclease activity"/>
    <property type="evidence" value="ECO:0007669"/>
    <property type="project" value="TreeGrafter"/>
</dbReference>
<dbReference type="SMART" id="SM00322">
    <property type="entry name" value="KH"/>
    <property type="match status" value="1"/>
</dbReference>
<feature type="binding site" evidence="8">
    <location>
        <position position="498"/>
    </location>
    <ligand>
        <name>Mg(2+)</name>
        <dbReference type="ChEBI" id="CHEBI:18420"/>
    </ligand>
</feature>
<dbReference type="Pfam" id="PF03725">
    <property type="entry name" value="RNase_PH_C"/>
    <property type="match status" value="1"/>
</dbReference>
<feature type="compositionally biased region" description="Basic and acidic residues" evidence="9">
    <location>
        <begin position="736"/>
        <end position="750"/>
    </location>
</feature>
<evidence type="ECO:0000256" key="2">
    <source>
        <dbReference type="ARBA" id="ARBA00022490"/>
    </source>
</evidence>
<dbReference type="FunFam" id="3.30.230.70:FF:000001">
    <property type="entry name" value="Polyribonucleotide nucleotidyltransferase"/>
    <property type="match status" value="1"/>
</dbReference>
<dbReference type="InterPro" id="IPR015847">
    <property type="entry name" value="ExoRNase_PH_dom2"/>
</dbReference>
<dbReference type="InterPro" id="IPR012340">
    <property type="entry name" value="NA-bd_OB-fold"/>
</dbReference>
<evidence type="ECO:0000256" key="8">
    <source>
        <dbReference type="HAMAP-Rule" id="MF_01595"/>
    </source>
</evidence>
<dbReference type="CDD" id="cd11363">
    <property type="entry name" value="RNase_PH_PNPase_1"/>
    <property type="match status" value="1"/>
</dbReference>
<dbReference type="InterPro" id="IPR012162">
    <property type="entry name" value="PNPase"/>
</dbReference>
<comment type="catalytic activity">
    <reaction evidence="8">
        <text>RNA(n+1) + phosphate = RNA(n) + a ribonucleoside 5'-diphosphate</text>
        <dbReference type="Rhea" id="RHEA:22096"/>
        <dbReference type="Rhea" id="RHEA-COMP:14527"/>
        <dbReference type="Rhea" id="RHEA-COMP:17342"/>
        <dbReference type="ChEBI" id="CHEBI:43474"/>
        <dbReference type="ChEBI" id="CHEBI:57930"/>
        <dbReference type="ChEBI" id="CHEBI:140395"/>
        <dbReference type="EC" id="2.7.7.8"/>
    </reaction>
</comment>
<name>A0A2M8NYS1_9CHLR</name>